<keyword evidence="3" id="KW-1185">Reference proteome</keyword>
<dbReference type="RefSeq" id="WP_191269342.1">
    <property type="nucleotide sequence ID" value="NZ_BMXJ01000003.1"/>
</dbReference>
<dbReference type="Gene3D" id="2.60.120.10">
    <property type="entry name" value="Jelly Rolls"/>
    <property type="match status" value="1"/>
</dbReference>
<dbReference type="SUPFAM" id="SSF51182">
    <property type="entry name" value="RmlC-like cupins"/>
    <property type="match status" value="1"/>
</dbReference>
<organism evidence="2 3">
    <name type="scientific">Nocardiopsis terrae</name>
    <dbReference type="NCBI Taxonomy" id="372655"/>
    <lineage>
        <taxon>Bacteria</taxon>
        <taxon>Bacillati</taxon>
        <taxon>Actinomycetota</taxon>
        <taxon>Actinomycetes</taxon>
        <taxon>Streptosporangiales</taxon>
        <taxon>Nocardiopsidaceae</taxon>
        <taxon>Nocardiopsis</taxon>
    </lineage>
</organism>
<feature type="domain" description="Cupin type-1" evidence="1">
    <location>
        <begin position="30"/>
        <end position="91"/>
    </location>
</feature>
<evidence type="ECO:0000313" key="3">
    <source>
        <dbReference type="Proteomes" id="UP000598217"/>
    </source>
</evidence>
<dbReference type="InterPro" id="IPR014710">
    <property type="entry name" value="RmlC-like_jellyroll"/>
</dbReference>
<evidence type="ECO:0000259" key="1">
    <source>
        <dbReference type="Pfam" id="PF00190"/>
    </source>
</evidence>
<dbReference type="Proteomes" id="UP000598217">
    <property type="component" value="Unassembled WGS sequence"/>
</dbReference>
<name>A0ABR9HHZ1_9ACTN</name>
<proteinExistence type="predicted"/>
<gene>
    <name evidence="2" type="ORF">H4W79_002860</name>
</gene>
<evidence type="ECO:0000313" key="2">
    <source>
        <dbReference type="EMBL" id="MBE1458646.1"/>
    </source>
</evidence>
<dbReference type="InterPro" id="IPR011051">
    <property type="entry name" value="RmlC_Cupin_sf"/>
</dbReference>
<dbReference type="InterPro" id="IPR006045">
    <property type="entry name" value="Cupin_1"/>
</dbReference>
<reference evidence="2 3" key="1">
    <citation type="submission" date="2020-10" db="EMBL/GenBank/DDBJ databases">
        <title>Sequencing the genomes of 1000 actinobacteria strains.</title>
        <authorList>
            <person name="Klenk H.-P."/>
        </authorList>
    </citation>
    <scope>NUCLEOTIDE SEQUENCE [LARGE SCALE GENOMIC DNA]</scope>
    <source>
        <strain evidence="2 3">DSM 45157</strain>
    </source>
</reference>
<dbReference type="Pfam" id="PF00190">
    <property type="entry name" value="Cupin_1"/>
    <property type="match status" value="1"/>
</dbReference>
<comment type="caution">
    <text evidence="2">The sequence shown here is derived from an EMBL/GenBank/DDBJ whole genome shotgun (WGS) entry which is preliminary data.</text>
</comment>
<sequence length="243" mass="26292">MTAPRFPGSTAVSRLRVYDWEAEDGLCGGTPHLHTASSEAYVVTAGTGQVHTLAPEGEAVDALSPGSLLWFGPGTVHRLVNSGGLELVVVMQNSGLPEAGDAVLTFPAEVLADPDRYAEAVRLPRDAPEEHLAQAARARRDLAMRGYLHLVSAVRSEGPAALEAFHRSAAALVRPQVDRWRRIWEESVARETERTREQLTDLARGEPGIMGEAAVARPEPHPGPRRFGMCGRLRTWQMGDPPG</sequence>
<accession>A0ABR9HHZ1</accession>
<protein>
    <submittedName>
        <fullName evidence="2">Mannose-6-phosphate isomerase-like protein (Cupin superfamily)</fullName>
    </submittedName>
</protein>
<dbReference type="EMBL" id="JADBDY010000001">
    <property type="protein sequence ID" value="MBE1458646.1"/>
    <property type="molecule type" value="Genomic_DNA"/>
</dbReference>